<dbReference type="AlphaFoldDB" id="A0AAV1YY71"/>
<evidence type="ECO:0000256" key="1">
    <source>
        <dbReference type="SAM" id="MobiDB-lite"/>
    </source>
</evidence>
<evidence type="ECO:0000313" key="2">
    <source>
        <dbReference type="EMBL" id="CAL1264037.1"/>
    </source>
</evidence>
<feature type="compositionally biased region" description="Gly residues" evidence="1">
    <location>
        <begin position="120"/>
        <end position="131"/>
    </location>
</feature>
<feature type="compositionally biased region" description="Gly residues" evidence="1">
    <location>
        <begin position="79"/>
        <end position="90"/>
    </location>
</feature>
<proteinExistence type="predicted"/>
<feature type="compositionally biased region" description="Gly residues" evidence="1">
    <location>
        <begin position="99"/>
        <end position="110"/>
    </location>
</feature>
<accession>A0AAV1YY71</accession>
<protein>
    <submittedName>
        <fullName evidence="2">Uncharacterized protein</fullName>
    </submittedName>
</protein>
<dbReference type="Proteomes" id="UP001497382">
    <property type="component" value="Unassembled WGS sequence"/>
</dbReference>
<organism evidence="2 3">
    <name type="scientific">Larinioides sclopetarius</name>
    <dbReference type="NCBI Taxonomy" id="280406"/>
    <lineage>
        <taxon>Eukaryota</taxon>
        <taxon>Metazoa</taxon>
        <taxon>Ecdysozoa</taxon>
        <taxon>Arthropoda</taxon>
        <taxon>Chelicerata</taxon>
        <taxon>Arachnida</taxon>
        <taxon>Araneae</taxon>
        <taxon>Araneomorphae</taxon>
        <taxon>Entelegynae</taxon>
        <taxon>Araneoidea</taxon>
        <taxon>Araneidae</taxon>
        <taxon>Larinioides</taxon>
    </lineage>
</organism>
<gene>
    <name evidence="2" type="ORF">LARSCL_LOCUS1820</name>
</gene>
<feature type="region of interest" description="Disordered" evidence="1">
    <location>
        <begin position="79"/>
        <end position="150"/>
    </location>
</feature>
<evidence type="ECO:0000313" key="3">
    <source>
        <dbReference type="Proteomes" id="UP001497382"/>
    </source>
</evidence>
<dbReference type="EMBL" id="CAXIEN010000011">
    <property type="protein sequence ID" value="CAL1264037.1"/>
    <property type="molecule type" value="Genomic_DNA"/>
</dbReference>
<sequence>MVGGGGGGRASGGGGQQIVRKKIMIISGGGAGGSGGNAAGFSSGGGAASAANANSVGRFGGVKSVGGFGGFGGGSSGMSRTGGGFGGGGSRSTTTIIRRGGGFSGSGGGFSSKNGISNSGTGGSSSGGSFGLGLRARTTDESDDTDNYDYKYPNEEVLYIPLEQYGKFNKNRRYERSLPDITNMQMIHKFPANSVPWIEKLLHHEQYSHRDTMNQENLTGKIDNSFKHRKKTYALPTLIEKYYEARNKNQNLIQRRDMNQQF</sequence>
<name>A0AAV1YY71_9ARAC</name>
<reference evidence="2 3" key="1">
    <citation type="submission" date="2024-04" db="EMBL/GenBank/DDBJ databases">
        <authorList>
            <person name="Rising A."/>
            <person name="Reimegard J."/>
            <person name="Sonavane S."/>
            <person name="Akerstrom W."/>
            <person name="Nylinder S."/>
            <person name="Hedman E."/>
            <person name="Kallberg Y."/>
        </authorList>
    </citation>
    <scope>NUCLEOTIDE SEQUENCE [LARGE SCALE GENOMIC DNA]</scope>
</reference>
<keyword evidence="3" id="KW-1185">Reference proteome</keyword>
<comment type="caution">
    <text evidence="2">The sequence shown here is derived from an EMBL/GenBank/DDBJ whole genome shotgun (WGS) entry which is preliminary data.</text>
</comment>